<accession>A0A6J7X2V8</accession>
<organism evidence="1">
    <name type="scientific">uncultured Caudovirales phage</name>
    <dbReference type="NCBI Taxonomy" id="2100421"/>
    <lineage>
        <taxon>Viruses</taxon>
        <taxon>Duplodnaviria</taxon>
        <taxon>Heunggongvirae</taxon>
        <taxon>Uroviricota</taxon>
        <taxon>Caudoviricetes</taxon>
        <taxon>Peduoviridae</taxon>
        <taxon>Maltschvirus</taxon>
        <taxon>Maltschvirus maltsch</taxon>
    </lineage>
</organism>
<dbReference type="EMBL" id="LR798318">
    <property type="protein sequence ID" value="CAB5223322.1"/>
    <property type="molecule type" value="Genomic_DNA"/>
</dbReference>
<name>A0A6J7X2V8_9CAUD</name>
<protein>
    <submittedName>
        <fullName evidence="1">Uncharacterized protein</fullName>
    </submittedName>
</protein>
<evidence type="ECO:0000313" key="1">
    <source>
        <dbReference type="EMBL" id="CAB5223322.1"/>
    </source>
</evidence>
<reference evidence="1" key="1">
    <citation type="submission" date="2020-05" db="EMBL/GenBank/DDBJ databases">
        <authorList>
            <person name="Chiriac C."/>
            <person name="Salcher M."/>
            <person name="Ghai R."/>
            <person name="Kavagutti S V."/>
        </authorList>
    </citation>
    <scope>NUCLEOTIDE SEQUENCE</scope>
</reference>
<gene>
    <name evidence="1" type="ORF">UFOVP381_28</name>
</gene>
<sequence length="73" mass="8281">MVLRSTPDDVLACLATNGIDEDGIFAHEWLRMIERHDLCELVVLICKHRKDQSFAPLVDFLIACIEAEQADLL</sequence>
<proteinExistence type="predicted"/>